<evidence type="ECO:0000313" key="2">
    <source>
        <dbReference type="Proteomes" id="UP001432322"/>
    </source>
</evidence>
<name>A0AAV5WE63_9BILA</name>
<dbReference type="EMBL" id="BTSY01000005">
    <property type="protein sequence ID" value="GMT28988.1"/>
    <property type="molecule type" value="Genomic_DNA"/>
</dbReference>
<sequence>LESLDFFLAQFQFHIDLFQLRFEIRSRRLQISLKLQNLLFTHFQLSLQLTHLLSLHFQLIFQHFFSGRRLFLLNVQFQRSPL</sequence>
<keyword evidence="2" id="KW-1185">Reference proteome</keyword>
<dbReference type="Proteomes" id="UP001432322">
    <property type="component" value="Unassembled WGS sequence"/>
</dbReference>
<proteinExistence type="predicted"/>
<evidence type="ECO:0000313" key="1">
    <source>
        <dbReference type="EMBL" id="GMT28988.1"/>
    </source>
</evidence>
<comment type="caution">
    <text evidence="1">The sequence shown here is derived from an EMBL/GenBank/DDBJ whole genome shotgun (WGS) entry which is preliminary data.</text>
</comment>
<gene>
    <name evidence="1" type="ORF">PFISCL1PPCAC_20285</name>
</gene>
<protein>
    <submittedName>
        <fullName evidence="1">Uncharacterized protein</fullName>
    </submittedName>
</protein>
<accession>A0AAV5WE63</accession>
<dbReference type="AlphaFoldDB" id="A0AAV5WE63"/>
<reference evidence="1" key="1">
    <citation type="submission" date="2023-10" db="EMBL/GenBank/DDBJ databases">
        <title>Genome assembly of Pristionchus species.</title>
        <authorList>
            <person name="Yoshida K."/>
            <person name="Sommer R.J."/>
        </authorList>
    </citation>
    <scope>NUCLEOTIDE SEQUENCE</scope>
    <source>
        <strain evidence="1">RS5133</strain>
    </source>
</reference>
<feature type="non-terminal residue" evidence="1">
    <location>
        <position position="1"/>
    </location>
</feature>
<organism evidence="1 2">
    <name type="scientific">Pristionchus fissidentatus</name>
    <dbReference type="NCBI Taxonomy" id="1538716"/>
    <lineage>
        <taxon>Eukaryota</taxon>
        <taxon>Metazoa</taxon>
        <taxon>Ecdysozoa</taxon>
        <taxon>Nematoda</taxon>
        <taxon>Chromadorea</taxon>
        <taxon>Rhabditida</taxon>
        <taxon>Rhabditina</taxon>
        <taxon>Diplogasteromorpha</taxon>
        <taxon>Diplogasteroidea</taxon>
        <taxon>Neodiplogasteridae</taxon>
        <taxon>Pristionchus</taxon>
    </lineage>
</organism>